<reference evidence="5 6" key="1">
    <citation type="submission" date="2014-03" db="EMBL/GenBank/DDBJ databases">
        <title>The genome of Kluyveromyces dobzhanskii.</title>
        <authorList>
            <person name="Nystedt B."/>
            <person name="Astrom S."/>
        </authorList>
    </citation>
    <scope>NUCLEOTIDE SEQUENCE [LARGE SCALE GENOMIC DNA]</scope>
    <source>
        <strain evidence="5 6">CBS 2104</strain>
    </source>
</reference>
<feature type="region of interest" description="Disordered" evidence="3">
    <location>
        <begin position="201"/>
        <end position="224"/>
    </location>
</feature>
<comment type="caution">
    <text evidence="5">The sequence shown here is derived from an EMBL/GenBank/DDBJ whole genome shotgun (WGS) entry which is preliminary data.</text>
</comment>
<gene>
    <name evidence="5" type="ORF">KLDO_g4697</name>
</gene>
<dbReference type="InterPro" id="IPR014810">
    <property type="entry name" value="Fcf2_C"/>
</dbReference>
<keyword evidence="2" id="KW-0539">Nucleus</keyword>
<evidence type="ECO:0000313" key="5">
    <source>
        <dbReference type="EMBL" id="CDO96494.1"/>
    </source>
</evidence>
<dbReference type="PANTHER" id="PTHR21686:SF12">
    <property type="entry name" value="DEOXYNUCLEOTIDYLTRANSFERASE TERMINAL-INTERACTING PROTEIN 2"/>
    <property type="match status" value="1"/>
</dbReference>
<dbReference type="PANTHER" id="PTHR21686">
    <property type="entry name" value="DEOXYNUCLEOTIDYLTRANSFERASE TERMINAL-INTERACTING PROTEIN 2"/>
    <property type="match status" value="1"/>
</dbReference>
<feature type="compositionally biased region" description="Basic residues" evidence="3">
    <location>
        <begin position="207"/>
        <end position="224"/>
    </location>
</feature>
<organism evidence="5 6">
    <name type="scientific">Kluyveromyces dobzhanskii CBS 2104</name>
    <dbReference type="NCBI Taxonomy" id="1427455"/>
    <lineage>
        <taxon>Eukaryota</taxon>
        <taxon>Fungi</taxon>
        <taxon>Dikarya</taxon>
        <taxon>Ascomycota</taxon>
        <taxon>Saccharomycotina</taxon>
        <taxon>Saccharomycetes</taxon>
        <taxon>Saccharomycetales</taxon>
        <taxon>Saccharomycetaceae</taxon>
        <taxon>Kluyveromyces</taxon>
    </lineage>
</organism>
<evidence type="ECO:0000259" key="4">
    <source>
        <dbReference type="Pfam" id="PF08698"/>
    </source>
</evidence>
<evidence type="ECO:0000256" key="3">
    <source>
        <dbReference type="SAM" id="MobiDB-lite"/>
    </source>
</evidence>
<evidence type="ECO:0000256" key="2">
    <source>
        <dbReference type="ARBA" id="ARBA00023242"/>
    </source>
</evidence>
<evidence type="ECO:0000313" key="6">
    <source>
        <dbReference type="Proteomes" id="UP000031516"/>
    </source>
</evidence>
<protein>
    <submittedName>
        <fullName evidence="5">WGS project CCBQ000000000 data, contig 00058</fullName>
    </submittedName>
</protein>
<accession>A0A0A8LDK4</accession>
<dbReference type="EMBL" id="CCBQ010000047">
    <property type="protein sequence ID" value="CDO96494.1"/>
    <property type="molecule type" value="Genomic_DNA"/>
</dbReference>
<evidence type="ECO:0000256" key="1">
    <source>
        <dbReference type="ARBA" id="ARBA00004604"/>
    </source>
</evidence>
<dbReference type="OrthoDB" id="427886at2759"/>
<dbReference type="GO" id="GO:0003723">
    <property type="term" value="F:RNA binding"/>
    <property type="evidence" value="ECO:0007669"/>
    <property type="project" value="TreeGrafter"/>
</dbReference>
<dbReference type="GO" id="GO:0005730">
    <property type="term" value="C:nucleolus"/>
    <property type="evidence" value="ECO:0007669"/>
    <property type="project" value="UniProtKB-SubCell"/>
</dbReference>
<keyword evidence="6" id="KW-1185">Reference proteome</keyword>
<feature type="domain" description="Fcf2 pre-rRNA processing C-terminal" evidence="4">
    <location>
        <begin position="107"/>
        <end position="198"/>
    </location>
</feature>
<dbReference type="Pfam" id="PF08698">
    <property type="entry name" value="Fcf2"/>
    <property type="match status" value="1"/>
</dbReference>
<dbReference type="Proteomes" id="UP000031516">
    <property type="component" value="Unassembled WGS sequence"/>
</dbReference>
<dbReference type="InterPro" id="IPR039883">
    <property type="entry name" value="Fcf2/DNTTIP2"/>
</dbReference>
<comment type="subcellular location">
    <subcellularLocation>
        <location evidence="1">Nucleus</location>
        <location evidence="1">Nucleolus</location>
    </subcellularLocation>
</comment>
<name>A0A0A8LDK4_9SACH</name>
<dbReference type="GO" id="GO:0006396">
    <property type="term" value="P:RNA processing"/>
    <property type="evidence" value="ECO:0007669"/>
    <property type="project" value="TreeGrafter"/>
</dbReference>
<sequence>MENLSVDELFANLKRVVAEEKRGDEPRGSLGEEFQDDKVSVEVDDRAEQFQTIERNLKRLPKLQTDFDQLGANGKQAQAELQRKVTKVDDPIYILESRKKSDKVKPPTETEKWFTLPKPEMTAEVKRDLMIIKHRAALDPKRHYKKEKWQAPERFSIGTIIEGPTEFFSSRLKNKERKNTMLETLMADDKTNKYFKRKYTEVQQKKTSGKKAHYRGVKDKRRKF</sequence>
<dbReference type="AlphaFoldDB" id="A0A0A8LDK4"/>
<proteinExistence type="predicted"/>